<dbReference type="AlphaFoldDB" id="A0A934VVL0"/>
<protein>
    <submittedName>
        <fullName evidence="7">Protein kinase</fullName>
    </submittedName>
</protein>
<dbReference type="Gene3D" id="3.30.200.20">
    <property type="entry name" value="Phosphorylase Kinase, domain 1"/>
    <property type="match status" value="1"/>
</dbReference>
<feature type="domain" description="Protein kinase" evidence="6">
    <location>
        <begin position="47"/>
        <end position="304"/>
    </location>
</feature>
<dbReference type="GO" id="GO:0004674">
    <property type="term" value="F:protein serine/threonine kinase activity"/>
    <property type="evidence" value="ECO:0007669"/>
    <property type="project" value="TreeGrafter"/>
</dbReference>
<dbReference type="Gene3D" id="1.10.510.10">
    <property type="entry name" value="Transferase(Phosphotransferase) domain 1"/>
    <property type="match status" value="1"/>
</dbReference>
<comment type="caution">
    <text evidence="7">The sequence shown here is derived from an EMBL/GenBank/DDBJ whole genome shotgun (WGS) entry which is preliminary data.</text>
</comment>
<dbReference type="Pfam" id="PF00069">
    <property type="entry name" value="Pkinase"/>
    <property type="match status" value="1"/>
</dbReference>
<accession>A0A934VVL0</accession>
<dbReference type="InterPro" id="IPR011009">
    <property type="entry name" value="Kinase-like_dom_sf"/>
</dbReference>
<evidence type="ECO:0000256" key="1">
    <source>
        <dbReference type="ARBA" id="ARBA00022679"/>
    </source>
</evidence>
<keyword evidence="1" id="KW-0808">Transferase</keyword>
<evidence type="ECO:0000259" key="6">
    <source>
        <dbReference type="PROSITE" id="PS50011"/>
    </source>
</evidence>
<dbReference type="SUPFAM" id="SSF56112">
    <property type="entry name" value="Protein kinase-like (PK-like)"/>
    <property type="match status" value="1"/>
</dbReference>
<feature type="compositionally biased region" description="Basic and acidic residues" evidence="5">
    <location>
        <begin position="740"/>
        <end position="759"/>
    </location>
</feature>
<evidence type="ECO:0000313" key="7">
    <source>
        <dbReference type="EMBL" id="MBK1881629.1"/>
    </source>
</evidence>
<organism evidence="7 8">
    <name type="scientific">Luteolibacter pohnpeiensis</name>
    <dbReference type="NCBI Taxonomy" id="454153"/>
    <lineage>
        <taxon>Bacteria</taxon>
        <taxon>Pseudomonadati</taxon>
        <taxon>Verrucomicrobiota</taxon>
        <taxon>Verrucomicrobiia</taxon>
        <taxon>Verrucomicrobiales</taxon>
        <taxon>Verrucomicrobiaceae</taxon>
        <taxon>Luteolibacter</taxon>
    </lineage>
</organism>
<keyword evidence="2" id="KW-0547">Nucleotide-binding</keyword>
<dbReference type="CDD" id="cd14014">
    <property type="entry name" value="STKc_PknB_like"/>
    <property type="match status" value="1"/>
</dbReference>
<sequence length="765" mass="84334">MAEAEEELFSCQECGESMNVSAIEPFSMVECPFCKGDNLVNIDFGPYTLVRRLTHGGMSVVYVGRDNTLGREVALKILNETYSADERRILAFEEEARITASFSHPHVVKVFTTGRAFGRFFIAMELVPGGHFETFIKRRGKVPEMEMLPLSIQIAEGLEAAWQAGLIHRDVKPGNILLDAQGNAKIVDFGLALVTKGGKAKAEELWATPYYVPPETIEGQEEDFRSDIYSFGATLYHALAGVPSCSEETMATDVLREAKKKVVPLKHVAPHLSAEICRIVDRAMAYDPKDRFGSYREMISQLNLALSDDKAAAQSRKLKTVFTAVVAANLLIGLGFAAWSLMPKDEAVETPKALVAPVTPVVDTSANEQAAAHIAQIYTQAREALNAADYGTARKLFSELRNNAAVQEPTRTFAGVEVVLTAFLAGAPDDARYEARKVIDHLQGGRLADQELSNRLLDALTQLQQGGELSPPEREASDATDVTLMMIAGLEQWDLDHFKQAADDFAWVGNAVLSPQDHWVLIYQSIAASYRTEANLLAEEVKLKSVPSSQTELKEALEDLDRLSLQVQPNGPAALVLQQRRKALDAMTGLLQEPEKPEPVFSYDEMRECEAELRFDDATAMIDIGLKTNSTPALIARKEMSQAAARFMTRMKALVGELHGAAQLQLLNASEVQPAELTKDGSLMLGGELVGWDRVDADSLIDLYRQYISSDTTEEDRVESNFEAVSFAWLTGARSRAESAARRLSEESPSFRERWEQTEPARSGH</sequence>
<dbReference type="EMBL" id="JAENIJ010000005">
    <property type="protein sequence ID" value="MBK1881629.1"/>
    <property type="molecule type" value="Genomic_DNA"/>
</dbReference>
<dbReference type="GO" id="GO:0005524">
    <property type="term" value="F:ATP binding"/>
    <property type="evidence" value="ECO:0007669"/>
    <property type="project" value="UniProtKB-KW"/>
</dbReference>
<dbReference type="Proteomes" id="UP000603141">
    <property type="component" value="Unassembled WGS sequence"/>
</dbReference>
<dbReference type="PROSITE" id="PS00108">
    <property type="entry name" value="PROTEIN_KINASE_ST"/>
    <property type="match status" value="1"/>
</dbReference>
<dbReference type="InterPro" id="IPR008271">
    <property type="entry name" value="Ser/Thr_kinase_AS"/>
</dbReference>
<evidence type="ECO:0000256" key="3">
    <source>
        <dbReference type="ARBA" id="ARBA00022777"/>
    </source>
</evidence>
<reference evidence="7" key="1">
    <citation type="submission" date="2021-01" db="EMBL/GenBank/DDBJ databases">
        <title>Modified the classification status of verrucomicrobia.</title>
        <authorList>
            <person name="Feng X."/>
        </authorList>
    </citation>
    <scope>NUCLEOTIDE SEQUENCE</scope>
    <source>
        <strain evidence="7">KCTC 22041</strain>
    </source>
</reference>
<evidence type="ECO:0000256" key="2">
    <source>
        <dbReference type="ARBA" id="ARBA00022741"/>
    </source>
</evidence>
<evidence type="ECO:0000256" key="5">
    <source>
        <dbReference type="SAM" id="MobiDB-lite"/>
    </source>
</evidence>
<keyword evidence="4" id="KW-0067">ATP-binding</keyword>
<gene>
    <name evidence="7" type="ORF">JIN85_04345</name>
</gene>
<dbReference type="SMART" id="SM00220">
    <property type="entry name" value="S_TKc"/>
    <property type="match status" value="1"/>
</dbReference>
<dbReference type="PROSITE" id="PS50011">
    <property type="entry name" value="PROTEIN_KINASE_DOM"/>
    <property type="match status" value="1"/>
</dbReference>
<dbReference type="PANTHER" id="PTHR43289">
    <property type="entry name" value="MITOGEN-ACTIVATED PROTEIN KINASE KINASE KINASE 20-RELATED"/>
    <property type="match status" value="1"/>
</dbReference>
<dbReference type="PANTHER" id="PTHR43289:SF34">
    <property type="entry name" value="SERINE_THREONINE-PROTEIN KINASE YBDM-RELATED"/>
    <property type="match status" value="1"/>
</dbReference>
<evidence type="ECO:0000313" key="8">
    <source>
        <dbReference type="Proteomes" id="UP000603141"/>
    </source>
</evidence>
<keyword evidence="3 7" id="KW-0418">Kinase</keyword>
<keyword evidence="8" id="KW-1185">Reference proteome</keyword>
<proteinExistence type="predicted"/>
<dbReference type="InterPro" id="IPR000719">
    <property type="entry name" value="Prot_kinase_dom"/>
</dbReference>
<feature type="region of interest" description="Disordered" evidence="5">
    <location>
        <begin position="740"/>
        <end position="765"/>
    </location>
</feature>
<evidence type="ECO:0000256" key="4">
    <source>
        <dbReference type="ARBA" id="ARBA00022840"/>
    </source>
</evidence>
<name>A0A934VVL0_9BACT</name>